<feature type="binding site" evidence="10">
    <location>
        <position position="324"/>
    </location>
    <ligand>
        <name>Mg(2+)</name>
        <dbReference type="ChEBI" id="CHEBI:18420"/>
    </ligand>
</feature>
<dbReference type="OrthoDB" id="9804592at2"/>
<dbReference type="NCBIfam" id="TIGR00518">
    <property type="entry name" value="alaDH"/>
    <property type="match status" value="1"/>
</dbReference>
<evidence type="ECO:0000313" key="14">
    <source>
        <dbReference type="Proteomes" id="UP000298246"/>
    </source>
</evidence>
<accession>A0A4Y8Q3U9</accession>
<feature type="binding site" evidence="9">
    <location>
        <position position="220"/>
    </location>
    <ligand>
        <name>NAD(+)</name>
        <dbReference type="ChEBI" id="CHEBI:57540"/>
    </ligand>
</feature>
<dbReference type="InterPro" id="IPR007886">
    <property type="entry name" value="AlaDH/PNT_N"/>
</dbReference>
<reference evidence="13 14" key="1">
    <citation type="submission" date="2017-03" db="EMBL/GenBank/DDBJ databases">
        <title>Isolation of Levoglucosan Utilizing Bacteria.</title>
        <authorList>
            <person name="Arya A.S."/>
        </authorList>
    </citation>
    <scope>NUCLEOTIDE SEQUENCE [LARGE SCALE GENOMIC DNA]</scope>
    <source>
        <strain evidence="13 14">MEC069</strain>
    </source>
</reference>
<keyword evidence="10" id="KW-0479">Metal-binding</keyword>
<sequence>MIIGVPKEIKNNENRVALTPGGAAMLQAAGHQVLVECGAGEGSGFPDEAYRSEGATLLADAAAVWNGSELVMKVKEPLPAEYGYFRPGLTLFTYLHLAAAGDLAARLVQAGVTGIAYETIQLPGGALPLLTPMSEVAGRMSVQIGAHLLEKFYGGRGVLLGGVPGVPPADVVILGGGIVGTNAAKMALGLGANVIVIERSAERMRALDDIFDGRLRTLMSSPHNIAGAVQRADLLIGAVLIPGARAPRLVTEAMVRQMKPGAVIVDVAVDQGGSIETIDRVTTHSEPTYEKHGVIHYAVANMPGAVPRTSTLALTNVTLPYALELANKGVAQAVAANPALQLGVNTFHGAVTHPAVAEALGMPYVPLPLERS</sequence>
<dbReference type="GO" id="GO:0046872">
    <property type="term" value="F:metal ion binding"/>
    <property type="evidence" value="ECO:0007669"/>
    <property type="project" value="UniProtKB-KW"/>
</dbReference>
<keyword evidence="14" id="KW-1185">Reference proteome</keyword>
<dbReference type="GO" id="GO:0000286">
    <property type="term" value="F:alanine dehydrogenase activity"/>
    <property type="evidence" value="ECO:0007669"/>
    <property type="project" value="UniProtKB-UniRule"/>
</dbReference>
<evidence type="ECO:0000256" key="8">
    <source>
        <dbReference type="PIRSR" id="PIRSR000183-2"/>
    </source>
</evidence>
<evidence type="ECO:0000256" key="4">
    <source>
        <dbReference type="ARBA" id="ARBA00023002"/>
    </source>
</evidence>
<evidence type="ECO:0000259" key="11">
    <source>
        <dbReference type="SMART" id="SM01002"/>
    </source>
</evidence>
<evidence type="ECO:0000256" key="5">
    <source>
        <dbReference type="ARBA" id="ARBA00023027"/>
    </source>
</evidence>
<feature type="binding site" evidence="8">
    <location>
        <position position="75"/>
    </location>
    <ligand>
        <name>substrate</name>
    </ligand>
</feature>
<dbReference type="Pfam" id="PF01262">
    <property type="entry name" value="AlaDh_PNT_C"/>
    <property type="match status" value="1"/>
</dbReference>
<evidence type="ECO:0000256" key="6">
    <source>
        <dbReference type="PIRNR" id="PIRNR000183"/>
    </source>
</evidence>
<evidence type="ECO:0000313" key="13">
    <source>
        <dbReference type="EMBL" id="TFE87570.1"/>
    </source>
</evidence>
<dbReference type="SMART" id="SM01002">
    <property type="entry name" value="AlaDh_PNT_C"/>
    <property type="match status" value="1"/>
</dbReference>
<dbReference type="Proteomes" id="UP000298246">
    <property type="component" value="Unassembled WGS sequence"/>
</dbReference>
<dbReference type="SUPFAM" id="SSF51735">
    <property type="entry name" value="NAD(P)-binding Rossmann-fold domains"/>
    <property type="match status" value="1"/>
</dbReference>
<comment type="cofactor">
    <cofactor evidence="10">
        <name>Mg(2+)</name>
        <dbReference type="ChEBI" id="CHEBI:18420"/>
    </cofactor>
    <text evidence="10">Binds 1 Mg(2+) ion per subunit.</text>
</comment>
<evidence type="ECO:0000256" key="9">
    <source>
        <dbReference type="PIRSR" id="PIRSR000183-3"/>
    </source>
</evidence>
<feature type="binding site" evidence="9">
    <location>
        <begin position="239"/>
        <end position="240"/>
    </location>
    <ligand>
        <name>NAD(+)</name>
        <dbReference type="ChEBI" id="CHEBI:57540"/>
    </ligand>
</feature>
<dbReference type="EMBL" id="MYFO01000013">
    <property type="protein sequence ID" value="TFE87570.1"/>
    <property type="molecule type" value="Genomic_DNA"/>
</dbReference>
<feature type="domain" description="Alanine dehydrogenase/pyridine nucleotide transhydrogenase N-terminal" evidence="12">
    <location>
        <begin position="4"/>
        <end position="137"/>
    </location>
</feature>
<keyword evidence="10" id="KW-0460">Magnesium</keyword>
<dbReference type="SMART" id="SM01003">
    <property type="entry name" value="AlaDh_PNT_N"/>
    <property type="match status" value="1"/>
</dbReference>
<dbReference type="AlphaFoldDB" id="A0A4Y8Q3U9"/>
<feature type="binding site" evidence="9">
    <location>
        <position position="134"/>
    </location>
    <ligand>
        <name>NAD(+)</name>
        <dbReference type="ChEBI" id="CHEBI:57540"/>
    </ligand>
</feature>
<dbReference type="PIRSF" id="PIRSF000183">
    <property type="entry name" value="Alanine_dh"/>
    <property type="match status" value="1"/>
</dbReference>
<comment type="catalytic activity">
    <reaction evidence="6">
        <text>L-alanine + NAD(+) + H2O = pyruvate + NH4(+) + NADH + H(+)</text>
        <dbReference type="Rhea" id="RHEA:18405"/>
        <dbReference type="ChEBI" id="CHEBI:15361"/>
        <dbReference type="ChEBI" id="CHEBI:15377"/>
        <dbReference type="ChEBI" id="CHEBI:15378"/>
        <dbReference type="ChEBI" id="CHEBI:28938"/>
        <dbReference type="ChEBI" id="CHEBI:57540"/>
        <dbReference type="ChEBI" id="CHEBI:57945"/>
        <dbReference type="ChEBI" id="CHEBI:57972"/>
        <dbReference type="EC" id="1.4.1.1"/>
    </reaction>
</comment>
<evidence type="ECO:0000256" key="3">
    <source>
        <dbReference type="ARBA" id="ARBA00012897"/>
    </source>
</evidence>
<evidence type="ECO:0000256" key="1">
    <source>
        <dbReference type="ARBA" id="ARBA00005206"/>
    </source>
</evidence>
<dbReference type="InterPro" id="IPR008141">
    <property type="entry name" value="Ala_DH"/>
</dbReference>
<comment type="pathway">
    <text evidence="1">Amino-acid degradation; L-alanine degradation via dehydrogenase pathway; NH(3) and pyruvate from L-alanine: step 1/1.</text>
</comment>
<feature type="binding site" evidence="9">
    <location>
        <begin position="299"/>
        <end position="302"/>
    </location>
    <ligand>
        <name>NAD(+)</name>
        <dbReference type="ChEBI" id="CHEBI:57540"/>
    </ligand>
</feature>
<dbReference type="PROSITE" id="PS00837">
    <property type="entry name" value="ALADH_PNT_2"/>
    <property type="match status" value="1"/>
</dbReference>
<dbReference type="InterPro" id="IPR007698">
    <property type="entry name" value="AlaDH/PNT_NAD(H)-bd"/>
</dbReference>
<gene>
    <name evidence="13" type="ORF">B5M42_12140</name>
</gene>
<feature type="active site" description="Proton donor/acceptor" evidence="7">
    <location>
        <position position="270"/>
    </location>
</feature>
<dbReference type="PANTHER" id="PTHR42795:SF1">
    <property type="entry name" value="ALANINE DEHYDROGENASE"/>
    <property type="match status" value="1"/>
</dbReference>
<dbReference type="EC" id="1.4.1.1" evidence="3 6"/>
<dbReference type="FunFam" id="3.40.50.720:FF:000049">
    <property type="entry name" value="Alanine dehydrogenase"/>
    <property type="match status" value="1"/>
</dbReference>
<evidence type="ECO:0000256" key="2">
    <source>
        <dbReference type="ARBA" id="ARBA00005689"/>
    </source>
</evidence>
<proteinExistence type="inferred from homology"/>
<dbReference type="GO" id="GO:0005886">
    <property type="term" value="C:plasma membrane"/>
    <property type="evidence" value="ECO:0007669"/>
    <property type="project" value="TreeGrafter"/>
</dbReference>
<feature type="domain" description="Alanine dehydrogenase/pyridine nucleotide transhydrogenase NAD(H)-binding" evidence="11">
    <location>
        <begin position="149"/>
        <end position="298"/>
    </location>
</feature>
<organism evidence="13 14">
    <name type="scientific">Paenibacillus athensensis</name>
    <dbReference type="NCBI Taxonomy" id="1967502"/>
    <lineage>
        <taxon>Bacteria</taxon>
        <taxon>Bacillati</taxon>
        <taxon>Bacillota</taxon>
        <taxon>Bacilli</taxon>
        <taxon>Bacillales</taxon>
        <taxon>Paenibacillaceae</taxon>
        <taxon>Paenibacillus</taxon>
    </lineage>
</organism>
<dbReference type="RefSeq" id="WP_134753139.1">
    <property type="nucleotide sequence ID" value="NZ_MYFO02000010.1"/>
</dbReference>
<feature type="binding site" evidence="8">
    <location>
        <position position="15"/>
    </location>
    <ligand>
        <name>substrate</name>
    </ligand>
</feature>
<comment type="caution">
    <text evidence="13">The sequence shown here is derived from an EMBL/GenBank/DDBJ whole genome shotgun (WGS) entry which is preliminary data.</text>
</comment>
<comment type="similarity">
    <text evidence="2 6">Belongs to the AlaDH/PNT family.</text>
</comment>
<dbReference type="PANTHER" id="PTHR42795">
    <property type="entry name" value="ALANINE DEHYDROGENASE"/>
    <property type="match status" value="1"/>
</dbReference>
<keyword evidence="5 6" id="KW-0520">NAD</keyword>
<name>A0A4Y8Q3U9_9BACL</name>
<feature type="active site" description="Proton donor/acceptor" evidence="7">
    <location>
        <position position="96"/>
    </location>
</feature>
<dbReference type="Pfam" id="PF05222">
    <property type="entry name" value="AlaDh_PNT_N"/>
    <property type="match status" value="1"/>
</dbReference>
<dbReference type="CDD" id="cd05305">
    <property type="entry name" value="L-AlaDH"/>
    <property type="match status" value="1"/>
</dbReference>
<feature type="binding site" evidence="9">
    <location>
        <begin position="267"/>
        <end position="270"/>
    </location>
    <ligand>
        <name>NAD(+)</name>
        <dbReference type="ChEBI" id="CHEBI:57540"/>
    </ligand>
</feature>
<dbReference type="GO" id="GO:0000166">
    <property type="term" value="F:nucleotide binding"/>
    <property type="evidence" value="ECO:0007669"/>
    <property type="project" value="UniProtKB-KW"/>
</dbReference>
<dbReference type="InterPro" id="IPR008143">
    <property type="entry name" value="Ala_DH/PNT_CS2"/>
</dbReference>
<dbReference type="GO" id="GO:0042853">
    <property type="term" value="P:L-alanine catabolic process"/>
    <property type="evidence" value="ECO:0007669"/>
    <property type="project" value="UniProtKB-UniPathway"/>
</dbReference>
<evidence type="ECO:0000256" key="7">
    <source>
        <dbReference type="PIRSR" id="PIRSR000183-1"/>
    </source>
</evidence>
<feature type="binding site" evidence="9">
    <location>
        <position position="280"/>
    </location>
    <ligand>
        <name>NAD(+)</name>
        <dbReference type="ChEBI" id="CHEBI:57540"/>
    </ligand>
</feature>
<dbReference type="Gene3D" id="3.40.50.720">
    <property type="entry name" value="NAD(P)-binding Rossmann-like Domain"/>
    <property type="match status" value="2"/>
</dbReference>
<dbReference type="UniPathway" id="UPA00527">
    <property type="reaction ID" value="UER00585"/>
</dbReference>
<dbReference type="SUPFAM" id="SSF52283">
    <property type="entry name" value="Formate/glycerate dehydrogenase catalytic domain-like"/>
    <property type="match status" value="1"/>
</dbReference>
<evidence type="ECO:0000259" key="12">
    <source>
        <dbReference type="SMART" id="SM01003"/>
    </source>
</evidence>
<keyword evidence="9" id="KW-0547">Nucleotide-binding</keyword>
<feature type="binding site" evidence="9">
    <location>
        <position position="203"/>
    </location>
    <ligand>
        <name>NAD(+)</name>
        <dbReference type="ChEBI" id="CHEBI:57540"/>
    </ligand>
</feature>
<dbReference type="InterPro" id="IPR036291">
    <property type="entry name" value="NAD(P)-bd_dom_sf"/>
</dbReference>
<keyword evidence="4 6" id="KW-0560">Oxidoreductase</keyword>
<evidence type="ECO:0000256" key="10">
    <source>
        <dbReference type="PIRSR" id="PIRSR000183-4"/>
    </source>
</evidence>
<protein>
    <recommendedName>
        <fullName evidence="3 6">Alanine dehydrogenase</fullName>
        <ecNumber evidence="3 6">1.4.1.1</ecNumber>
    </recommendedName>
</protein>